<dbReference type="KEGG" id="mhor:MSHOH_2190"/>
<feature type="domain" description="MacB-like periplasmic core" evidence="2">
    <location>
        <begin position="32"/>
        <end position="177"/>
    </location>
</feature>
<dbReference type="InterPro" id="IPR025857">
    <property type="entry name" value="MacB_PCD"/>
</dbReference>
<dbReference type="Pfam" id="PF12704">
    <property type="entry name" value="MacB_PCD"/>
    <property type="match status" value="1"/>
</dbReference>
<evidence type="ECO:0000313" key="3">
    <source>
        <dbReference type="EMBL" id="AKB78673.1"/>
    </source>
</evidence>
<keyword evidence="1" id="KW-0472">Membrane</keyword>
<dbReference type="AlphaFoldDB" id="A0A0E3SGJ4"/>
<keyword evidence="4" id="KW-1185">Reference proteome</keyword>
<organism evidence="3 4">
    <name type="scientific">Methanosarcina horonobensis HB-1 = JCM 15518</name>
    <dbReference type="NCBI Taxonomy" id="1434110"/>
    <lineage>
        <taxon>Archaea</taxon>
        <taxon>Methanobacteriati</taxon>
        <taxon>Methanobacteriota</taxon>
        <taxon>Stenosarchaea group</taxon>
        <taxon>Methanomicrobia</taxon>
        <taxon>Methanosarcinales</taxon>
        <taxon>Methanosarcinaceae</taxon>
        <taxon>Methanosarcina</taxon>
    </lineage>
</organism>
<feature type="transmembrane region" description="Helical" evidence="1">
    <location>
        <begin position="271"/>
        <end position="289"/>
    </location>
</feature>
<keyword evidence="1" id="KW-1133">Transmembrane helix</keyword>
<keyword evidence="1" id="KW-0812">Transmembrane</keyword>
<evidence type="ECO:0000259" key="2">
    <source>
        <dbReference type="Pfam" id="PF12704"/>
    </source>
</evidence>
<dbReference type="PATRIC" id="fig|1434110.4.peg.2787"/>
<dbReference type="OrthoDB" id="134440at2157"/>
<protein>
    <recommendedName>
        <fullName evidence="2">MacB-like periplasmic core domain-containing protein</fullName>
    </recommendedName>
</protein>
<evidence type="ECO:0000313" key="4">
    <source>
        <dbReference type="Proteomes" id="UP000033101"/>
    </source>
</evidence>
<dbReference type="HOGENOM" id="CLU_1092443_0_0_2"/>
<accession>A0A0E3SGJ4</accession>
<name>A0A0E3SGJ4_9EURY</name>
<sequence length="297" mass="34473">MFTYSQITNGYCTDTIPPGSIIAAYQADYTYGDLNSIYVRGAGLDIDPENYNRMISYEDIPYIASIEGVEKVILYDSSYLDPIIYTTAGEDRLRDKLNLIAVPESIAQDYLHQTAIPYRTEYLEEGRLPRDDAHEITISKKLLKKHFAYTDEMLTRAIGNKINYDNETYTIVGINSYNICYTSFDAKRNYGLYQYDVGTFKEFINRNKDYKKTNDYFYPEYANEIFIYTEDGAEKSVLDKLFQEYPAENYISSEYVSVWKKTFNESFLRKIIVINSIVLALLGVILLFLNKRVISKI</sequence>
<reference evidence="3 4" key="1">
    <citation type="submission" date="2014-07" db="EMBL/GenBank/DDBJ databases">
        <title>Methanogenic archaea and the global carbon cycle.</title>
        <authorList>
            <person name="Henriksen J.R."/>
            <person name="Luke J."/>
            <person name="Reinhart S."/>
            <person name="Benedict M.N."/>
            <person name="Youngblut N.D."/>
            <person name="Metcalf M.E."/>
            <person name="Whitaker R.J."/>
            <person name="Metcalf W.W."/>
        </authorList>
    </citation>
    <scope>NUCLEOTIDE SEQUENCE [LARGE SCALE GENOMIC DNA]</scope>
    <source>
        <strain evidence="3 4">HB-1</strain>
    </source>
</reference>
<dbReference type="EMBL" id="CP009516">
    <property type="protein sequence ID" value="AKB78673.1"/>
    <property type="molecule type" value="Genomic_DNA"/>
</dbReference>
<evidence type="ECO:0000256" key="1">
    <source>
        <dbReference type="SAM" id="Phobius"/>
    </source>
</evidence>
<gene>
    <name evidence="3" type="ORF">MSHOH_2190</name>
</gene>
<proteinExistence type="predicted"/>
<dbReference type="Proteomes" id="UP000033101">
    <property type="component" value="Chromosome"/>
</dbReference>